<dbReference type="InterPro" id="IPR003593">
    <property type="entry name" value="AAA+_ATPase"/>
</dbReference>
<protein>
    <submittedName>
        <fullName evidence="5">Amino acid ABC transporter ATP-binding protein</fullName>
    </submittedName>
</protein>
<dbReference type="GO" id="GO:0016887">
    <property type="term" value="F:ATP hydrolysis activity"/>
    <property type="evidence" value="ECO:0007669"/>
    <property type="project" value="InterPro"/>
</dbReference>
<keyword evidence="3 5" id="KW-0067">ATP-binding</keyword>
<dbReference type="SMART" id="SM00382">
    <property type="entry name" value="AAA"/>
    <property type="match status" value="1"/>
</dbReference>
<evidence type="ECO:0000313" key="6">
    <source>
        <dbReference type="Proteomes" id="UP000502298"/>
    </source>
</evidence>
<name>A0A6H2ELZ3_9ACTO</name>
<evidence type="ECO:0000256" key="2">
    <source>
        <dbReference type="ARBA" id="ARBA00022741"/>
    </source>
</evidence>
<organism evidence="5 6">
    <name type="scientific">Arcanobacterium buesumense</name>
    <dbReference type="NCBI Taxonomy" id="2722751"/>
    <lineage>
        <taxon>Bacteria</taxon>
        <taxon>Bacillati</taxon>
        <taxon>Actinomycetota</taxon>
        <taxon>Actinomycetes</taxon>
        <taxon>Actinomycetales</taxon>
        <taxon>Actinomycetaceae</taxon>
        <taxon>Arcanobacterium</taxon>
    </lineage>
</organism>
<dbReference type="RefSeq" id="WP_168918029.1">
    <property type="nucleotide sequence ID" value="NZ_CP050804.1"/>
</dbReference>
<dbReference type="SUPFAM" id="SSF52540">
    <property type="entry name" value="P-loop containing nucleoside triphosphate hydrolases"/>
    <property type="match status" value="1"/>
</dbReference>
<dbReference type="InterPro" id="IPR003439">
    <property type="entry name" value="ABC_transporter-like_ATP-bd"/>
</dbReference>
<dbReference type="PROSITE" id="PS50893">
    <property type="entry name" value="ABC_TRANSPORTER_2"/>
    <property type="match status" value="1"/>
</dbReference>
<dbReference type="GO" id="GO:0005524">
    <property type="term" value="F:ATP binding"/>
    <property type="evidence" value="ECO:0007669"/>
    <property type="project" value="UniProtKB-KW"/>
</dbReference>
<dbReference type="Gene3D" id="3.40.50.300">
    <property type="entry name" value="P-loop containing nucleotide triphosphate hydrolases"/>
    <property type="match status" value="1"/>
</dbReference>
<dbReference type="Proteomes" id="UP000502298">
    <property type="component" value="Chromosome"/>
</dbReference>
<accession>A0A6H2ELZ3</accession>
<dbReference type="Pfam" id="PF00005">
    <property type="entry name" value="ABC_tran"/>
    <property type="match status" value="1"/>
</dbReference>
<dbReference type="InterPro" id="IPR030679">
    <property type="entry name" value="ABC_ATPase_HisP-typ"/>
</dbReference>
<keyword evidence="6" id="KW-1185">Reference proteome</keyword>
<proteinExistence type="predicted"/>
<sequence>MLKVTDLHKTYTSKDGEPVRALDGVSINFDPQQTTAIIGPSGSGKSTLLRSLNLLETPELGTLTVSNREIDFSNRLSTEDKHVVRAHSAMVFQDFQLFAHLSVLDNVTFGPIRALNIPRARAVEQGRELLAKVGLAGREKAYPYQLSGGQKQRVAIARALAMQPEFLLCDEPTSALDPELAAEVRSTLQDVARGQTALVLVTHDMGFARSIADRIVFLQDGKIEYDGDAQAFFAAPTARIERFLDLFS</sequence>
<dbReference type="EMBL" id="CP050804">
    <property type="protein sequence ID" value="QJC22098.1"/>
    <property type="molecule type" value="Genomic_DNA"/>
</dbReference>
<dbReference type="GO" id="GO:0015424">
    <property type="term" value="F:ABC-type amino acid transporter activity"/>
    <property type="evidence" value="ECO:0007669"/>
    <property type="project" value="InterPro"/>
</dbReference>
<gene>
    <name evidence="5" type="ORF">HC352_05980</name>
</gene>
<dbReference type="PROSITE" id="PS00211">
    <property type="entry name" value="ABC_TRANSPORTER_1"/>
    <property type="match status" value="1"/>
</dbReference>
<dbReference type="PIRSF" id="PIRSF039085">
    <property type="entry name" value="ABC_ATPase_HisP"/>
    <property type="match status" value="1"/>
</dbReference>
<dbReference type="InterPro" id="IPR027417">
    <property type="entry name" value="P-loop_NTPase"/>
</dbReference>
<keyword evidence="1" id="KW-0813">Transport</keyword>
<dbReference type="KEGG" id="arca:HC352_05980"/>
<evidence type="ECO:0000259" key="4">
    <source>
        <dbReference type="PROSITE" id="PS50893"/>
    </source>
</evidence>
<evidence type="ECO:0000313" key="5">
    <source>
        <dbReference type="EMBL" id="QJC22098.1"/>
    </source>
</evidence>
<reference evidence="5 6" key="1">
    <citation type="submission" date="2020-03" db="EMBL/GenBank/DDBJ databases">
        <title>Complete genome of Arcanobacterium buesumensis sp. nov. strain 2701.</title>
        <authorList>
            <person name="Borowiak M."/>
            <person name="Alssahen M."/>
            <person name="Laemmler C."/>
            <person name="Malorny B."/>
            <person name="Hassan A."/>
            <person name="Prenger-Berninghoff E."/>
            <person name="Ploetz M."/>
            <person name="Abdulmawjood A."/>
        </authorList>
    </citation>
    <scope>NUCLEOTIDE SEQUENCE [LARGE SCALE GENOMIC DNA]</scope>
    <source>
        <strain evidence="5 6">2701</strain>
    </source>
</reference>
<dbReference type="PANTHER" id="PTHR43166">
    <property type="entry name" value="AMINO ACID IMPORT ATP-BINDING PROTEIN"/>
    <property type="match status" value="1"/>
</dbReference>
<dbReference type="PANTHER" id="PTHR43166:SF38">
    <property type="entry name" value="L-CYSTINE TRANSPORT SYSTEM ATP-BINDING PROTEIN TCYN"/>
    <property type="match status" value="1"/>
</dbReference>
<evidence type="ECO:0000256" key="1">
    <source>
        <dbReference type="ARBA" id="ARBA00022448"/>
    </source>
</evidence>
<dbReference type="InterPro" id="IPR050086">
    <property type="entry name" value="MetN_ABC_transporter-like"/>
</dbReference>
<keyword evidence="2" id="KW-0547">Nucleotide-binding</keyword>
<evidence type="ECO:0000256" key="3">
    <source>
        <dbReference type="ARBA" id="ARBA00022840"/>
    </source>
</evidence>
<dbReference type="AlphaFoldDB" id="A0A6H2ELZ3"/>
<dbReference type="InterPro" id="IPR017871">
    <property type="entry name" value="ABC_transporter-like_CS"/>
</dbReference>
<feature type="domain" description="ABC transporter" evidence="4">
    <location>
        <begin position="2"/>
        <end position="245"/>
    </location>
</feature>